<name>A5DX53_LODEL</name>
<protein>
    <recommendedName>
        <fullName evidence="1">Methyltransferase domain-containing protein</fullName>
    </recommendedName>
</protein>
<dbReference type="CDD" id="cd02440">
    <property type="entry name" value="AdoMet_MTases"/>
    <property type="match status" value="1"/>
</dbReference>
<dbReference type="STRING" id="379508.A5DX53"/>
<dbReference type="PANTHER" id="PTHR12843:SF5">
    <property type="entry name" value="EEF1A LYSINE METHYLTRANSFERASE 2"/>
    <property type="match status" value="1"/>
</dbReference>
<gene>
    <name evidence="2" type="ORF">LELG_01940</name>
</gene>
<reference evidence="2 3" key="1">
    <citation type="journal article" date="2009" name="Nature">
        <title>Evolution of pathogenicity and sexual reproduction in eight Candida genomes.</title>
        <authorList>
            <person name="Butler G."/>
            <person name="Rasmussen M.D."/>
            <person name="Lin M.F."/>
            <person name="Santos M.A."/>
            <person name="Sakthikumar S."/>
            <person name="Munro C.A."/>
            <person name="Rheinbay E."/>
            <person name="Grabherr M."/>
            <person name="Forche A."/>
            <person name="Reedy J.L."/>
            <person name="Agrafioti I."/>
            <person name="Arnaud M.B."/>
            <person name="Bates S."/>
            <person name="Brown A.J."/>
            <person name="Brunke S."/>
            <person name="Costanzo M.C."/>
            <person name="Fitzpatrick D.A."/>
            <person name="de Groot P.W."/>
            <person name="Harris D."/>
            <person name="Hoyer L.L."/>
            <person name="Hube B."/>
            <person name="Klis F.M."/>
            <person name="Kodira C."/>
            <person name="Lennard N."/>
            <person name="Logue M.E."/>
            <person name="Martin R."/>
            <person name="Neiman A.M."/>
            <person name="Nikolaou E."/>
            <person name="Quail M.A."/>
            <person name="Quinn J."/>
            <person name="Santos M.C."/>
            <person name="Schmitzberger F.F."/>
            <person name="Sherlock G."/>
            <person name="Shah P."/>
            <person name="Silverstein K.A."/>
            <person name="Skrzypek M.S."/>
            <person name="Soll D."/>
            <person name="Staggs R."/>
            <person name="Stansfield I."/>
            <person name="Stumpf M.P."/>
            <person name="Sudbery P.E."/>
            <person name="Srikantha T."/>
            <person name="Zeng Q."/>
            <person name="Berman J."/>
            <person name="Berriman M."/>
            <person name="Heitman J."/>
            <person name="Gow N.A."/>
            <person name="Lorenz M.C."/>
            <person name="Birren B.W."/>
            <person name="Kellis M."/>
            <person name="Cuomo C.A."/>
        </authorList>
    </citation>
    <scope>NUCLEOTIDE SEQUENCE [LARGE SCALE GENOMIC DNA]</scope>
    <source>
        <strain evidence="3">ATCC 11503 / BCRC 21390 / CBS 2605 / JCM 1781 / NBRC 1676 / NRRL YB-4239</strain>
    </source>
</reference>
<dbReference type="SUPFAM" id="SSF53335">
    <property type="entry name" value="S-adenosyl-L-methionine-dependent methyltransferases"/>
    <property type="match status" value="1"/>
</dbReference>
<dbReference type="Gene3D" id="3.40.50.150">
    <property type="entry name" value="Vaccinia Virus protein VP39"/>
    <property type="match status" value="1"/>
</dbReference>
<dbReference type="HOGENOM" id="CLU_044783_1_0_1"/>
<dbReference type="eggNOG" id="KOG1271">
    <property type="taxonomic scope" value="Eukaryota"/>
</dbReference>
<dbReference type="InParanoid" id="A5DX53"/>
<dbReference type="PANTHER" id="PTHR12843">
    <property type="entry name" value="PROTEIN-LYSINE N-METHYLTRANSFERASE METTL10"/>
    <property type="match status" value="1"/>
</dbReference>
<dbReference type="KEGG" id="lel:PVL30_001913"/>
<evidence type="ECO:0000259" key="1">
    <source>
        <dbReference type="Pfam" id="PF13847"/>
    </source>
</evidence>
<sequence length="209" mass="23685">MIEFIIKHINEESLPDASLSPKSELSFLDIGTGNGHLLFQLHEDLQEELEQPEKQLFKFHGIDYSPDSITFAKDIAATKYKENRNFAFDQVDLLSPTELFLESQKFDILLDKGTLDAIALNQDPLVEFNNKRGMCVYAQQVVKMMKTDSVLLITSCNFTEQELVTLVTQDTDLKVWDKIKYPNFSFGGVDGSTVVSIAFTKTKTKTETD</sequence>
<dbReference type="OrthoDB" id="10069295at2759"/>
<dbReference type="Proteomes" id="UP000001996">
    <property type="component" value="Unassembled WGS sequence"/>
</dbReference>
<dbReference type="InterPro" id="IPR025714">
    <property type="entry name" value="Methyltranfer_dom"/>
</dbReference>
<keyword evidence="3" id="KW-1185">Reference proteome</keyword>
<dbReference type="OMA" id="ALGTREX"/>
<dbReference type="FunCoup" id="A5DX53">
    <property type="interactions" value="737"/>
</dbReference>
<proteinExistence type="predicted"/>
<dbReference type="InterPro" id="IPR029063">
    <property type="entry name" value="SAM-dependent_MTases_sf"/>
</dbReference>
<feature type="domain" description="Methyltransferase" evidence="1">
    <location>
        <begin position="22"/>
        <end position="173"/>
    </location>
</feature>
<dbReference type="AlphaFoldDB" id="A5DX53"/>
<evidence type="ECO:0000313" key="2">
    <source>
        <dbReference type="EMBL" id="EDK43761.1"/>
    </source>
</evidence>
<dbReference type="GO" id="GO:0005737">
    <property type="term" value="C:cytoplasm"/>
    <property type="evidence" value="ECO:0007669"/>
    <property type="project" value="TreeGrafter"/>
</dbReference>
<organism evidence="2 3">
    <name type="scientific">Lodderomyces elongisporus (strain ATCC 11503 / CBS 2605 / JCM 1781 / NBRC 1676 / NRRL YB-4239)</name>
    <name type="common">Yeast</name>
    <name type="synonym">Saccharomyces elongisporus</name>
    <dbReference type="NCBI Taxonomy" id="379508"/>
    <lineage>
        <taxon>Eukaryota</taxon>
        <taxon>Fungi</taxon>
        <taxon>Dikarya</taxon>
        <taxon>Ascomycota</taxon>
        <taxon>Saccharomycotina</taxon>
        <taxon>Pichiomycetes</taxon>
        <taxon>Debaryomycetaceae</taxon>
        <taxon>Candida/Lodderomyces clade</taxon>
        <taxon>Lodderomyces</taxon>
    </lineage>
</organism>
<dbReference type="EMBL" id="CH981525">
    <property type="protein sequence ID" value="EDK43761.1"/>
    <property type="molecule type" value="Genomic_DNA"/>
</dbReference>
<dbReference type="GeneID" id="5234206"/>
<accession>A5DX53</accession>
<dbReference type="Pfam" id="PF13847">
    <property type="entry name" value="Methyltransf_31"/>
    <property type="match status" value="1"/>
</dbReference>
<evidence type="ECO:0000313" key="3">
    <source>
        <dbReference type="Proteomes" id="UP000001996"/>
    </source>
</evidence>
<dbReference type="VEuPathDB" id="FungiDB:LELG_01940"/>
<dbReference type="GO" id="GO:0016279">
    <property type="term" value="F:protein-lysine N-methyltransferase activity"/>
    <property type="evidence" value="ECO:0007669"/>
    <property type="project" value="TreeGrafter"/>
</dbReference>